<accession>A0A9J5Z208</accession>
<evidence type="ECO:0000313" key="1">
    <source>
        <dbReference type="EMBL" id="KAG5605428.1"/>
    </source>
</evidence>
<sequence length="169" mass="20148">MEGNSRSKMVFHNVPFVVIWSIWKRNRNVLYGGQYHVGKIFWEIDTILGRFRKVRWKMETLGKEWSELVDLLQGYKVEYFSKGVRIQDVPRLKVEALVIKECLEYCHKINYQQIILETDSWSLVQILQGTWESPWNVILEIKLIKSLFRGEINFNNADELPAKGIYYIF</sequence>
<organism evidence="1 2">
    <name type="scientific">Solanum commersonii</name>
    <name type="common">Commerson's wild potato</name>
    <name type="synonym">Commerson's nightshade</name>
    <dbReference type="NCBI Taxonomy" id="4109"/>
    <lineage>
        <taxon>Eukaryota</taxon>
        <taxon>Viridiplantae</taxon>
        <taxon>Streptophyta</taxon>
        <taxon>Embryophyta</taxon>
        <taxon>Tracheophyta</taxon>
        <taxon>Spermatophyta</taxon>
        <taxon>Magnoliopsida</taxon>
        <taxon>eudicotyledons</taxon>
        <taxon>Gunneridae</taxon>
        <taxon>Pentapetalae</taxon>
        <taxon>asterids</taxon>
        <taxon>lamiids</taxon>
        <taxon>Solanales</taxon>
        <taxon>Solanaceae</taxon>
        <taxon>Solanoideae</taxon>
        <taxon>Solaneae</taxon>
        <taxon>Solanum</taxon>
    </lineage>
</organism>
<proteinExistence type="predicted"/>
<dbReference type="AlphaFoldDB" id="A0A9J5Z208"/>
<evidence type="ECO:0008006" key="3">
    <source>
        <dbReference type="Google" id="ProtNLM"/>
    </source>
</evidence>
<comment type="caution">
    <text evidence="1">The sequence shown here is derived from an EMBL/GenBank/DDBJ whole genome shotgun (WGS) entry which is preliminary data.</text>
</comment>
<dbReference type="EMBL" id="JACXVP010000005">
    <property type="protein sequence ID" value="KAG5605428.1"/>
    <property type="molecule type" value="Genomic_DNA"/>
</dbReference>
<reference evidence="1 2" key="1">
    <citation type="submission" date="2020-09" db="EMBL/GenBank/DDBJ databases">
        <title>De no assembly of potato wild relative species, Solanum commersonii.</title>
        <authorList>
            <person name="Cho K."/>
        </authorList>
    </citation>
    <scope>NUCLEOTIDE SEQUENCE [LARGE SCALE GENOMIC DNA]</scope>
    <source>
        <strain evidence="1">LZ3.2</strain>
        <tissue evidence="1">Leaf</tissue>
    </source>
</reference>
<gene>
    <name evidence="1" type="ORF">H5410_026920</name>
</gene>
<keyword evidence="2" id="KW-1185">Reference proteome</keyword>
<dbReference type="Proteomes" id="UP000824120">
    <property type="component" value="Chromosome 5"/>
</dbReference>
<dbReference type="OrthoDB" id="10528883at2759"/>
<protein>
    <recommendedName>
        <fullName evidence="3">RNase H type-1 domain-containing protein</fullName>
    </recommendedName>
</protein>
<name>A0A9J5Z208_SOLCO</name>
<evidence type="ECO:0000313" key="2">
    <source>
        <dbReference type="Proteomes" id="UP000824120"/>
    </source>
</evidence>